<evidence type="ECO:0000313" key="6">
    <source>
        <dbReference type="EMBL" id="MDK3018632.1"/>
    </source>
</evidence>
<dbReference type="Gene3D" id="1.10.357.10">
    <property type="entry name" value="Tetracycline Repressor, domain 2"/>
    <property type="match status" value="1"/>
</dbReference>
<keyword evidence="1" id="KW-0805">Transcription regulation</keyword>
<organism evidence="6 7">
    <name type="scientific">Pseudodonghicola flavimaris</name>
    <dbReference type="NCBI Taxonomy" id="3050036"/>
    <lineage>
        <taxon>Bacteria</taxon>
        <taxon>Pseudomonadati</taxon>
        <taxon>Pseudomonadota</taxon>
        <taxon>Alphaproteobacteria</taxon>
        <taxon>Rhodobacterales</taxon>
        <taxon>Paracoccaceae</taxon>
        <taxon>Pseudodonghicola</taxon>
    </lineage>
</organism>
<dbReference type="PANTHER" id="PTHR30055:SF234">
    <property type="entry name" value="HTH-TYPE TRANSCRIPTIONAL REGULATOR BETI"/>
    <property type="match status" value="1"/>
</dbReference>
<name>A0ABT7F1Z9_9RHOB</name>
<dbReference type="PANTHER" id="PTHR30055">
    <property type="entry name" value="HTH-TYPE TRANSCRIPTIONAL REGULATOR RUTR"/>
    <property type="match status" value="1"/>
</dbReference>
<proteinExistence type="predicted"/>
<keyword evidence="3" id="KW-0804">Transcription</keyword>
<evidence type="ECO:0000259" key="5">
    <source>
        <dbReference type="PROSITE" id="PS50977"/>
    </source>
</evidence>
<dbReference type="SUPFAM" id="SSF46689">
    <property type="entry name" value="Homeodomain-like"/>
    <property type="match status" value="1"/>
</dbReference>
<keyword evidence="2 4" id="KW-0238">DNA-binding</keyword>
<evidence type="ECO:0000256" key="3">
    <source>
        <dbReference type="ARBA" id="ARBA00023163"/>
    </source>
</evidence>
<sequence>MTGAQGRKRDRKATEALIMKAVGTVLTREGFPGLTLKAVAAEAGVDKVLIYRYYGPIDALLTAYGQSVEFWPTVADVVPPEPEAISPAARLAYFLDRTTEELSRRPLTLELLAMEVGAPNPLTEALDTVREAWGRDVAQHLLGGSDPDPQLNVAISLVLAGIQNLLVRGRTTGIYSGMDIGSAEGWREIRASLPWLCERLLPSRPDPNPSTED</sequence>
<gene>
    <name evidence="6" type="ORF">QO033_13195</name>
</gene>
<evidence type="ECO:0000256" key="1">
    <source>
        <dbReference type="ARBA" id="ARBA00023015"/>
    </source>
</evidence>
<reference evidence="6 7" key="1">
    <citation type="submission" date="2023-05" db="EMBL/GenBank/DDBJ databases">
        <title>Pseudodonghicola sp. nov.</title>
        <authorList>
            <person name="Huang J."/>
        </authorList>
    </citation>
    <scope>NUCLEOTIDE SEQUENCE [LARGE SCALE GENOMIC DNA]</scope>
    <source>
        <strain evidence="6 7">IC7</strain>
    </source>
</reference>
<feature type="DNA-binding region" description="H-T-H motif" evidence="4">
    <location>
        <begin position="35"/>
        <end position="54"/>
    </location>
</feature>
<evidence type="ECO:0000313" key="7">
    <source>
        <dbReference type="Proteomes" id="UP001243757"/>
    </source>
</evidence>
<accession>A0ABT7F1Z9</accession>
<dbReference type="InterPro" id="IPR001647">
    <property type="entry name" value="HTH_TetR"/>
</dbReference>
<dbReference type="InterPro" id="IPR050109">
    <property type="entry name" value="HTH-type_TetR-like_transc_reg"/>
</dbReference>
<dbReference type="RefSeq" id="WP_284481448.1">
    <property type="nucleotide sequence ID" value="NZ_JASNJD010000009.1"/>
</dbReference>
<dbReference type="EMBL" id="JASNJD010000009">
    <property type="protein sequence ID" value="MDK3018632.1"/>
    <property type="molecule type" value="Genomic_DNA"/>
</dbReference>
<evidence type="ECO:0000256" key="4">
    <source>
        <dbReference type="PROSITE-ProRule" id="PRU00335"/>
    </source>
</evidence>
<evidence type="ECO:0000256" key="2">
    <source>
        <dbReference type="ARBA" id="ARBA00023125"/>
    </source>
</evidence>
<keyword evidence="7" id="KW-1185">Reference proteome</keyword>
<dbReference type="Proteomes" id="UP001243757">
    <property type="component" value="Unassembled WGS sequence"/>
</dbReference>
<comment type="caution">
    <text evidence="6">The sequence shown here is derived from an EMBL/GenBank/DDBJ whole genome shotgun (WGS) entry which is preliminary data.</text>
</comment>
<dbReference type="Pfam" id="PF00440">
    <property type="entry name" value="TetR_N"/>
    <property type="match status" value="1"/>
</dbReference>
<dbReference type="InterPro" id="IPR009057">
    <property type="entry name" value="Homeodomain-like_sf"/>
</dbReference>
<protein>
    <submittedName>
        <fullName evidence="6">TetR/AcrR family transcriptional regulator</fullName>
    </submittedName>
</protein>
<dbReference type="PROSITE" id="PS50977">
    <property type="entry name" value="HTH_TETR_2"/>
    <property type="match status" value="1"/>
</dbReference>
<feature type="domain" description="HTH tetR-type" evidence="5">
    <location>
        <begin position="12"/>
        <end position="72"/>
    </location>
</feature>